<name>A0A2A3M8C6_PSEDL</name>
<dbReference type="Proteomes" id="UP000218102">
    <property type="component" value="Unassembled WGS sequence"/>
</dbReference>
<sequence>MNPLPHGLRCLQGMHRTCGSGFTRERASTGETQMKTPPEQVAFLLYGSTINSRPCRTAAPRAATGTQSSRPCAAPGR</sequence>
<protein>
    <submittedName>
        <fullName evidence="2">Uncharacterized protein</fullName>
    </submittedName>
</protein>
<evidence type="ECO:0000313" key="3">
    <source>
        <dbReference type="Proteomes" id="UP000218102"/>
    </source>
</evidence>
<evidence type="ECO:0000313" key="2">
    <source>
        <dbReference type="EMBL" id="PBJ96360.1"/>
    </source>
</evidence>
<gene>
    <name evidence="2" type="ORF">CMV24_06445</name>
</gene>
<reference evidence="2 3" key="1">
    <citation type="submission" date="2017-09" db="EMBL/GenBank/DDBJ databases">
        <authorList>
            <person name="Ehlers B."/>
            <person name="Leendertz F.H."/>
        </authorList>
    </citation>
    <scope>NUCLEOTIDE SEQUENCE [LARGE SCALE GENOMIC DNA]</scope>
    <source>
        <strain evidence="2 3">DJ-1</strain>
    </source>
</reference>
<evidence type="ECO:0000256" key="1">
    <source>
        <dbReference type="SAM" id="MobiDB-lite"/>
    </source>
</evidence>
<proteinExistence type="predicted"/>
<dbReference type="AlphaFoldDB" id="A0A2A3M8C6"/>
<organism evidence="2 3">
    <name type="scientific">Pseudomonas plecoglossicida</name>
    <dbReference type="NCBI Taxonomy" id="70775"/>
    <lineage>
        <taxon>Bacteria</taxon>
        <taxon>Pseudomonadati</taxon>
        <taxon>Pseudomonadota</taxon>
        <taxon>Gammaproteobacteria</taxon>
        <taxon>Pseudomonadales</taxon>
        <taxon>Pseudomonadaceae</taxon>
        <taxon>Pseudomonas</taxon>
    </lineage>
</organism>
<accession>A0A2A3M8C6</accession>
<comment type="caution">
    <text evidence="2">The sequence shown here is derived from an EMBL/GenBank/DDBJ whole genome shotgun (WGS) entry which is preliminary data.</text>
</comment>
<dbReference type="EMBL" id="NTME01000005">
    <property type="protein sequence ID" value="PBJ96360.1"/>
    <property type="molecule type" value="Genomic_DNA"/>
</dbReference>
<feature type="region of interest" description="Disordered" evidence="1">
    <location>
        <begin position="58"/>
        <end position="77"/>
    </location>
</feature>